<name>A0A830GUD4_9CREN</name>
<dbReference type="SUPFAM" id="SSF46785">
    <property type="entry name" value="Winged helix' DNA-binding domain"/>
    <property type="match status" value="1"/>
</dbReference>
<evidence type="ECO:0000259" key="1">
    <source>
        <dbReference type="Pfam" id="PF03551"/>
    </source>
</evidence>
<dbReference type="EMBL" id="BMNL01000003">
    <property type="protein sequence ID" value="GGP21490.1"/>
    <property type="molecule type" value="Genomic_DNA"/>
</dbReference>
<accession>A0A830GUD4</accession>
<protein>
    <submittedName>
        <fullName evidence="2">PadR family transcriptional regulator</fullName>
    </submittedName>
</protein>
<organism evidence="2 3">
    <name type="scientific">Thermocladium modestius</name>
    <dbReference type="NCBI Taxonomy" id="62609"/>
    <lineage>
        <taxon>Archaea</taxon>
        <taxon>Thermoproteota</taxon>
        <taxon>Thermoprotei</taxon>
        <taxon>Thermoproteales</taxon>
        <taxon>Thermoproteaceae</taxon>
        <taxon>Thermocladium</taxon>
    </lineage>
</organism>
<dbReference type="AlphaFoldDB" id="A0A830GUD4"/>
<dbReference type="PANTHER" id="PTHR43252:SF5">
    <property type="entry name" value="TRANSCRIPTIONAL REGULATOR, PADR-LIKE FAMILY"/>
    <property type="match status" value="1"/>
</dbReference>
<dbReference type="InterPro" id="IPR005149">
    <property type="entry name" value="Tscrpt_reg_PadR_N"/>
</dbReference>
<reference evidence="2" key="1">
    <citation type="journal article" date="2014" name="Int. J. Syst. Evol. Microbiol.">
        <title>Complete genome sequence of Corynebacterium casei LMG S-19264T (=DSM 44701T), isolated from a smear-ripened cheese.</title>
        <authorList>
            <consortium name="US DOE Joint Genome Institute (JGI-PGF)"/>
            <person name="Walter F."/>
            <person name="Albersmeier A."/>
            <person name="Kalinowski J."/>
            <person name="Ruckert C."/>
        </authorList>
    </citation>
    <scope>NUCLEOTIDE SEQUENCE</scope>
    <source>
        <strain evidence="2">JCM 10088</strain>
    </source>
</reference>
<comment type="caution">
    <text evidence="2">The sequence shown here is derived from an EMBL/GenBank/DDBJ whole genome shotgun (WGS) entry which is preliminary data.</text>
</comment>
<reference evidence="2" key="2">
    <citation type="submission" date="2020-09" db="EMBL/GenBank/DDBJ databases">
        <authorList>
            <person name="Sun Q."/>
            <person name="Ohkuma M."/>
        </authorList>
    </citation>
    <scope>NUCLEOTIDE SEQUENCE</scope>
    <source>
        <strain evidence="2">JCM 10088</strain>
    </source>
</reference>
<dbReference type="Proteomes" id="UP000610960">
    <property type="component" value="Unassembled WGS sequence"/>
</dbReference>
<feature type="domain" description="Transcription regulator PadR N-terminal" evidence="1">
    <location>
        <begin position="10"/>
        <end position="77"/>
    </location>
</feature>
<dbReference type="Gene3D" id="1.10.10.10">
    <property type="entry name" value="Winged helix-like DNA-binding domain superfamily/Winged helix DNA-binding domain"/>
    <property type="match status" value="1"/>
</dbReference>
<proteinExistence type="predicted"/>
<gene>
    <name evidence="2" type="ORF">GCM10007981_13520</name>
</gene>
<dbReference type="InterPro" id="IPR036388">
    <property type="entry name" value="WH-like_DNA-bd_sf"/>
</dbReference>
<dbReference type="OrthoDB" id="56053at2157"/>
<evidence type="ECO:0000313" key="2">
    <source>
        <dbReference type="EMBL" id="GGP21490.1"/>
    </source>
</evidence>
<dbReference type="Pfam" id="PF03551">
    <property type="entry name" value="PadR"/>
    <property type="match status" value="1"/>
</dbReference>
<evidence type="ECO:0000313" key="3">
    <source>
        <dbReference type="Proteomes" id="UP000610960"/>
    </source>
</evidence>
<keyword evidence="3" id="KW-1185">Reference proteome</keyword>
<dbReference type="InterPro" id="IPR036390">
    <property type="entry name" value="WH_DNA-bd_sf"/>
</dbReference>
<sequence>MKRRGLRYLILYLLASKGSMTGAQISDEVERASMGMWRPSPGSLYPMLDELEKEGLIRIDKVEGTKKYYVITEAGRNLVGPSSDDRLARSVDEFTSMARYILDNWDKLRKEDRDRIRSALIEMEKVIGGN</sequence>
<dbReference type="RefSeq" id="WP_188596929.1">
    <property type="nucleotide sequence ID" value="NZ_BMNL01000003.1"/>
</dbReference>
<dbReference type="PANTHER" id="PTHR43252">
    <property type="entry name" value="TRANSCRIPTIONAL REGULATOR YQJI"/>
    <property type="match status" value="1"/>
</dbReference>